<dbReference type="SMART" id="SM00382">
    <property type="entry name" value="AAA"/>
    <property type="match status" value="1"/>
</dbReference>
<dbReference type="GO" id="GO:0005524">
    <property type="term" value="F:ATP binding"/>
    <property type="evidence" value="ECO:0007669"/>
    <property type="project" value="UniProtKB-KW"/>
</dbReference>
<dbReference type="AlphaFoldDB" id="A0A2W6MUA9"/>
<keyword evidence="2" id="KW-0813">Transport</keyword>
<proteinExistence type="inferred from homology"/>
<evidence type="ECO:0000259" key="5">
    <source>
        <dbReference type="PROSITE" id="PS50893"/>
    </source>
</evidence>
<reference evidence="6 7" key="1">
    <citation type="submission" date="2017-03" db="EMBL/GenBank/DDBJ databases">
        <title>Genomic and clinical evidence uncovers the enterohepatic species Helicobacter valdiviensis as a potential human intestinal pathogen.</title>
        <authorList>
            <person name="Fresia P."/>
            <person name="Jara R."/>
            <person name="Sierra R."/>
            <person name="Ferres I."/>
            <person name="Greif G."/>
            <person name="Iraola G."/>
            <person name="Collado L."/>
        </authorList>
    </citation>
    <scope>NUCLEOTIDE SEQUENCE [LARGE SCALE GENOMIC DNA]</scope>
    <source>
        <strain evidence="6 7">WBE14</strain>
    </source>
</reference>
<dbReference type="RefSeq" id="WP_111229834.1">
    <property type="nucleotide sequence ID" value="NZ_NBIU01000013.1"/>
</dbReference>
<dbReference type="Proteomes" id="UP000249746">
    <property type="component" value="Unassembled WGS sequence"/>
</dbReference>
<organism evidence="6 7">
    <name type="scientific">Helicobacter valdiviensis</name>
    <dbReference type="NCBI Taxonomy" id="1458358"/>
    <lineage>
        <taxon>Bacteria</taxon>
        <taxon>Pseudomonadati</taxon>
        <taxon>Campylobacterota</taxon>
        <taxon>Epsilonproteobacteria</taxon>
        <taxon>Campylobacterales</taxon>
        <taxon>Helicobacteraceae</taxon>
        <taxon>Helicobacter</taxon>
    </lineage>
</organism>
<name>A0A2W6MUA9_9HELI</name>
<keyword evidence="4 6" id="KW-0067">ATP-binding</keyword>
<evidence type="ECO:0000256" key="4">
    <source>
        <dbReference type="ARBA" id="ARBA00022840"/>
    </source>
</evidence>
<sequence length="256" mass="28971">MKLFEIKNLSFSYKEELVLKNIHLSYDSEDFLAIIGPNGGGKSTLIKLILGILEPKTPLCFLISKNKIGYVPQNPIPNPNFPLRVLEVVLMGRIHQKKFGFYSKKDKESALNALKKVGLQDLWDRSIQDLSGGQIQRVFIARALVSDCKLLILDEPTASVDSKMSIQIFELLKELHNQGIGIILICHNINLILAYANKIAHLDKELTLHTNPQEKQKSHLLKHLLSEHNHFCDVELSLNLCECNMPKHQNIGKHNA</sequence>
<dbReference type="InterPro" id="IPR003593">
    <property type="entry name" value="AAA+_ATPase"/>
</dbReference>
<dbReference type="PANTHER" id="PTHR42734">
    <property type="entry name" value="METAL TRANSPORT SYSTEM ATP-BINDING PROTEIN TM_0124-RELATED"/>
    <property type="match status" value="1"/>
</dbReference>
<dbReference type="EMBL" id="NBIU01000013">
    <property type="protein sequence ID" value="PZT48115.1"/>
    <property type="molecule type" value="Genomic_DNA"/>
</dbReference>
<dbReference type="InterPro" id="IPR003439">
    <property type="entry name" value="ABC_transporter-like_ATP-bd"/>
</dbReference>
<keyword evidence="3" id="KW-0547">Nucleotide-binding</keyword>
<comment type="caution">
    <text evidence="6">The sequence shown here is derived from an EMBL/GenBank/DDBJ whole genome shotgun (WGS) entry which is preliminary data.</text>
</comment>
<keyword evidence="7" id="KW-1185">Reference proteome</keyword>
<feature type="domain" description="ABC transporter" evidence="5">
    <location>
        <begin position="4"/>
        <end position="229"/>
    </location>
</feature>
<dbReference type="PANTHER" id="PTHR42734:SF17">
    <property type="entry name" value="METAL TRANSPORT SYSTEM ATP-BINDING PROTEIN TM_0124-RELATED"/>
    <property type="match status" value="1"/>
</dbReference>
<evidence type="ECO:0000256" key="2">
    <source>
        <dbReference type="ARBA" id="ARBA00022448"/>
    </source>
</evidence>
<dbReference type="SUPFAM" id="SSF52540">
    <property type="entry name" value="P-loop containing nucleoside triphosphate hydrolases"/>
    <property type="match status" value="1"/>
</dbReference>
<dbReference type="GO" id="GO:0016887">
    <property type="term" value="F:ATP hydrolysis activity"/>
    <property type="evidence" value="ECO:0007669"/>
    <property type="project" value="InterPro"/>
</dbReference>
<dbReference type="InterPro" id="IPR050153">
    <property type="entry name" value="Metal_Ion_Import_ABC"/>
</dbReference>
<gene>
    <name evidence="6" type="ORF">B6S12_05635</name>
</gene>
<dbReference type="InterPro" id="IPR017871">
    <property type="entry name" value="ABC_transporter-like_CS"/>
</dbReference>
<dbReference type="Gene3D" id="3.40.50.300">
    <property type="entry name" value="P-loop containing nucleotide triphosphate hydrolases"/>
    <property type="match status" value="1"/>
</dbReference>
<comment type="similarity">
    <text evidence="1">Belongs to the ABC transporter superfamily.</text>
</comment>
<dbReference type="OrthoDB" id="9806726at2"/>
<protein>
    <submittedName>
        <fullName evidence="6">Metal ABC transporter ATP-binding protein</fullName>
    </submittedName>
</protein>
<evidence type="ECO:0000313" key="6">
    <source>
        <dbReference type="EMBL" id="PZT48115.1"/>
    </source>
</evidence>
<dbReference type="FunFam" id="3.40.50.300:FF:000134">
    <property type="entry name" value="Iron-enterobactin ABC transporter ATP-binding protein"/>
    <property type="match status" value="1"/>
</dbReference>
<dbReference type="Pfam" id="PF00005">
    <property type="entry name" value="ABC_tran"/>
    <property type="match status" value="1"/>
</dbReference>
<evidence type="ECO:0000256" key="1">
    <source>
        <dbReference type="ARBA" id="ARBA00005417"/>
    </source>
</evidence>
<dbReference type="CDD" id="cd03235">
    <property type="entry name" value="ABC_Metallic_Cations"/>
    <property type="match status" value="1"/>
</dbReference>
<evidence type="ECO:0000256" key="3">
    <source>
        <dbReference type="ARBA" id="ARBA00022741"/>
    </source>
</evidence>
<dbReference type="PROSITE" id="PS00211">
    <property type="entry name" value="ABC_TRANSPORTER_1"/>
    <property type="match status" value="1"/>
</dbReference>
<dbReference type="InterPro" id="IPR027417">
    <property type="entry name" value="P-loop_NTPase"/>
</dbReference>
<dbReference type="PROSITE" id="PS50893">
    <property type="entry name" value="ABC_TRANSPORTER_2"/>
    <property type="match status" value="1"/>
</dbReference>
<accession>A0A2W6MUA9</accession>
<evidence type="ECO:0000313" key="7">
    <source>
        <dbReference type="Proteomes" id="UP000249746"/>
    </source>
</evidence>